<dbReference type="PANTHER" id="PTHR30620:SF16">
    <property type="entry name" value="LYSOSOMAL BETA GLUCOSIDASE"/>
    <property type="match status" value="1"/>
</dbReference>
<sequence length="635" mass="68892">MKWLCVVSLLSGLAISPVFAQESGAAQGVNAQQRDAFVSNLMKQMTLEEKIGQLRLISVGPDNPKEAIRDGISKGQIGAIFNTVTRPDIRAMQDQAMQLSRLKIPLFFAYDVVHGQRTVFPISLGLAASFDLEAIALSGRVSAQEASDDGLNMTFSPMVDITRDPRWGRVSEGFGEDTWLVSKIAKVMVDAYQNGDPSQPGSVMASVKHFALYGATEGGRDYNTVDMSPLKMYQDYLPPYKAAVDAGSGGVMVSLNAINGIPATANPWLLKDLLRSQWGFGGITISDHGAIKELIKHGVAEDARDAVRLAITSGVDMSMSDEYYDQYLPGLVKDGLVSESDIDRACRDVLNTKYDMGLFKDPYNHLGPVGSDPQDTNAESRLHRAEARVVARKTLVLLKNDKQTLPLSKQGTIALVGPMADSQRDVMGSWSAAGVVKQSVTLRQGLEHAVGDKAKILYAKGANITQDKSIIDYLNEYEPAVVFDTRPPQQMIDEAVQAARQADVVVAVVGEAQGMAHEASSRADITIPQSQRDLIAALKATGKPLVLVLMNGRPLALSWESQQADAMLETWYSGTGGRQCGGRRAVWRLQPVGQAADDLPAFCRPDPDVLQPFEYRPAVRQGKPGQVHVTLLRLA</sequence>
<feature type="chain" id="PRO_5016073723" description="beta-glucosidase" evidence="8">
    <location>
        <begin position="21"/>
        <end position="635"/>
    </location>
</feature>
<dbReference type="Gene3D" id="3.40.50.1700">
    <property type="entry name" value="Glycoside hydrolase family 3 C-terminal domain"/>
    <property type="match status" value="1"/>
</dbReference>
<accession>A0A2X4U6E3</accession>
<comment type="catalytic activity">
    <reaction evidence="1">
        <text>Hydrolysis of terminal, non-reducing beta-D-glucosyl residues with release of beta-D-glucose.</text>
        <dbReference type="EC" id="3.2.1.21"/>
    </reaction>
</comment>
<evidence type="ECO:0000256" key="5">
    <source>
        <dbReference type="ARBA" id="ARBA00022801"/>
    </source>
</evidence>
<feature type="domain" description="Glycoside hydrolase family 3 C-terminal" evidence="10">
    <location>
        <begin position="395"/>
        <end position="577"/>
    </location>
</feature>
<comment type="similarity">
    <text evidence="2 7">Belongs to the glycosyl hydrolase 3 family.</text>
</comment>
<gene>
    <name evidence="11" type="primary">bglX_2</name>
    <name evidence="11" type="ORF">NCTC12961_01722</name>
</gene>
<keyword evidence="6 7" id="KW-0326">Glycosidase</keyword>
<evidence type="ECO:0000259" key="10">
    <source>
        <dbReference type="Pfam" id="PF01915"/>
    </source>
</evidence>
<evidence type="ECO:0000256" key="8">
    <source>
        <dbReference type="SAM" id="SignalP"/>
    </source>
</evidence>
<reference evidence="11 12" key="1">
    <citation type="submission" date="2018-06" db="EMBL/GenBank/DDBJ databases">
        <authorList>
            <consortium name="Pathogen Informatics"/>
            <person name="Doyle S."/>
        </authorList>
    </citation>
    <scope>NUCLEOTIDE SEQUENCE [LARGE SCALE GENOMIC DNA]</scope>
    <source>
        <strain evidence="11 12">NCTC12961</strain>
    </source>
</reference>
<dbReference type="NCBIfam" id="NF011678">
    <property type="entry name" value="PRK15098.1"/>
    <property type="match status" value="1"/>
</dbReference>
<dbReference type="Gene3D" id="3.20.20.300">
    <property type="entry name" value="Glycoside hydrolase, family 3, N-terminal domain"/>
    <property type="match status" value="1"/>
</dbReference>
<protein>
    <recommendedName>
        <fullName evidence="3">beta-glucosidase</fullName>
        <ecNumber evidence="3">3.2.1.21</ecNumber>
    </recommendedName>
</protein>
<dbReference type="PROSITE" id="PS00775">
    <property type="entry name" value="GLYCOSYL_HYDROL_F3"/>
    <property type="match status" value="1"/>
</dbReference>
<dbReference type="GO" id="GO:0009251">
    <property type="term" value="P:glucan catabolic process"/>
    <property type="evidence" value="ECO:0007669"/>
    <property type="project" value="TreeGrafter"/>
</dbReference>
<evidence type="ECO:0000256" key="3">
    <source>
        <dbReference type="ARBA" id="ARBA00012744"/>
    </source>
</evidence>
<dbReference type="InterPro" id="IPR036962">
    <property type="entry name" value="Glyco_hydro_3_N_sf"/>
</dbReference>
<dbReference type="InterPro" id="IPR002772">
    <property type="entry name" value="Glyco_hydro_3_C"/>
</dbReference>
<dbReference type="EC" id="3.2.1.21" evidence="3"/>
<dbReference type="SUPFAM" id="SSF51445">
    <property type="entry name" value="(Trans)glycosidases"/>
    <property type="match status" value="1"/>
</dbReference>
<evidence type="ECO:0000256" key="2">
    <source>
        <dbReference type="ARBA" id="ARBA00005336"/>
    </source>
</evidence>
<dbReference type="SUPFAM" id="SSF52279">
    <property type="entry name" value="Beta-D-glucan exohydrolase, C-terminal domain"/>
    <property type="match status" value="1"/>
</dbReference>
<dbReference type="FunFam" id="3.20.20.300:FF:000005">
    <property type="entry name" value="Periplasmic beta-glucosidase"/>
    <property type="match status" value="1"/>
</dbReference>
<dbReference type="PANTHER" id="PTHR30620">
    <property type="entry name" value="PERIPLASMIC BETA-GLUCOSIDASE-RELATED"/>
    <property type="match status" value="1"/>
</dbReference>
<evidence type="ECO:0000313" key="12">
    <source>
        <dbReference type="Proteomes" id="UP000248897"/>
    </source>
</evidence>
<feature type="signal peptide" evidence="8">
    <location>
        <begin position="1"/>
        <end position="20"/>
    </location>
</feature>
<feature type="domain" description="Glycoside hydrolase family 3 N-terminal" evidence="9">
    <location>
        <begin position="46"/>
        <end position="351"/>
    </location>
</feature>
<evidence type="ECO:0000256" key="7">
    <source>
        <dbReference type="RuleBase" id="RU361161"/>
    </source>
</evidence>
<dbReference type="EMBL" id="LS483469">
    <property type="protein sequence ID" value="SQI34551.1"/>
    <property type="molecule type" value="Genomic_DNA"/>
</dbReference>
<evidence type="ECO:0000256" key="4">
    <source>
        <dbReference type="ARBA" id="ARBA00022729"/>
    </source>
</evidence>
<dbReference type="Pfam" id="PF00933">
    <property type="entry name" value="Glyco_hydro_3"/>
    <property type="match status" value="1"/>
</dbReference>
<proteinExistence type="inferred from homology"/>
<dbReference type="AlphaFoldDB" id="A0A2X4U6E3"/>
<evidence type="ECO:0000259" key="9">
    <source>
        <dbReference type="Pfam" id="PF00933"/>
    </source>
</evidence>
<organism evidence="11 12">
    <name type="scientific">Serratia plymuthica</name>
    <dbReference type="NCBI Taxonomy" id="82996"/>
    <lineage>
        <taxon>Bacteria</taxon>
        <taxon>Pseudomonadati</taxon>
        <taxon>Pseudomonadota</taxon>
        <taxon>Gammaproteobacteria</taxon>
        <taxon>Enterobacterales</taxon>
        <taxon>Yersiniaceae</taxon>
        <taxon>Serratia</taxon>
    </lineage>
</organism>
<dbReference type="InterPro" id="IPR019800">
    <property type="entry name" value="Glyco_hydro_3_AS"/>
</dbReference>
<evidence type="ECO:0000256" key="1">
    <source>
        <dbReference type="ARBA" id="ARBA00000448"/>
    </source>
</evidence>
<dbReference type="STRING" id="82996.ADP72_03960"/>
<dbReference type="PRINTS" id="PR00133">
    <property type="entry name" value="GLHYDRLASE3"/>
</dbReference>
<dbReference type="Pfam" id="PF01915">
    <property type="entry name" value="Glyco_hydro_3_C"/>
    <property type="match status" value="1"/>
</dbReference>
<dbReference type="InterPro" id="IPR036881">
    <property type="entry name" value="Glyco_hydro_3_C_sf"/>
</dbReference>
<name>A0A2X4U6E3_SERPL</name>
<keyword evidence="5 7" id="KW-0378">Hydrolase</keyword>
<dbReference type="InterPro" id="IPR051915">
    <property type="entry name" value="Cellulose_Degrad_GH3"/>
</dbReference>
<dbReference type="GO" id="GO:0008422">
    <property type="term" value="F:beta-glucosidase activity"/>
    <property type="evidence" value="ECO:0007669"/>
    <property type="project" value="UniProtKB-EC"/>
</dbReference>
<dbReference type="InterPro" id="IPR017853">
    <property type="entry name" value="GH"/>
</dbReference>
<evidence type="ECO:0000256" key="6">
    <source>
        <dbReference type="ARBA" id="ARBA00023295"/>
    </source>
</evidence>
<dbReference type="Proteomes" id="UP000248897">
    <property type="component" value="Chromosome 1"/>
</dbReference>
<evidence type="ECO:0000313" key="11">
    <source>
        <dbReference type="EMBL" id="SQI34551.1"/>
    </source>
</evidence>
<keyword evidence="4 8" id="KW-0732">Signal</keyword>
<dbReference type="InterPro" id="IPR001764">
    <property type="entry name" value="Glyco_hydro_3_N"/>
</dbReference>